<dbReference type="Proteomes" id="UP001164081">
    <property type="component" value="Chromosome"/>
</dbReference>
<dbReference type="Pfam" id="PF03235">
    <property type="entry name" value="GmrSD_N"/>
    <property type="match status" value="1"/>
</dbReference>
<organism evidence="2 3">
    <name type="scientific">Acinetobacter ursingii</name>
    <dbReference type="NCBI Taxonomy" id="108980"/>
    <lineage>
        <taxon>Bacteria</taxon>
        <taxon>Pseudomonadati</taxon>
        <taxon>Pseudomonadota</taxon>
        <taxon>Gammaproteobacteria</taxon>
        <taxon>Moraxellales</taxon>
        <taxon>Moraxellaceae</taxon>
        <taxon>Acinetobacter</taxon>
    </lineage>
</organism>
<name>A0AA46NPM1_9GAMM</name>
<sequence length="73" mass="8530">MKGEAKQFLKFIDGSDKRFIIPVYQRNYSWQNKHCAQLLNDLKGLIKSLMPLISSVVLFQAICKVAKRRLLNY</sequence>
<evidence type="ECO:0000259" key="1">
    <source>
        <dbReference type="Pfam" id="PF03235"/>
    </source>
</evidence>
<reference evidence="2" key="1">
    <citation type="journal article" date="2022" name="J Glob Antimicrob Resist">
        <title>Comparative analysis of IMP-4- and OXA-58-containing plasmids of three carbapenemase-producing Acinetobacter ursingii strains in the Netherlands.</title>
        <authorList>
            <person name="Hendrickx A.P.A."/>
            <person name="Schade R.P."/>
            <person name="Landman F."/>
            <person name="Bosch T."/>
            <person name="Schouls L.M."/>
            <person name="van Dijk K."/>
        </authorList>
    </citation>
    <scope>NUCLEOTIDE SEQUENCE</scope>
    <source>
        <strain evidence="2">RIVM_C010761</strain>
    </source>
</reference>
<evidence type="ECO:0000313" key="2">
    <source>
        <dbReference type="EMBL" id="UYF76022.1"/>
    </source>
</evidence>
<dbReference type="AlphaFoldDB" id="A0AA46NPM1"/>
<gene>
    <name evidence="2" type="ORF">LSO58_03690</name>
</gene>
<dbReference type="EMBL" id="CP089044">
    <property type="protein sequence ID" value="UYF76022.1"/>
    <property type="molecule type" value="Genomic_DNA"/>
</dbReference>
<accession>A0AA46NPM1</accession>
<dbReference type="RefSeq" id="WP_263503681.1">
    <property type="nucleotide sequence ID" value="NZ_CP089044.1"/>
</dbReference>
<proteinExistence type="predicted"/>
<protein>
    <submittedName>
        <fullName evidence="2">DUF262 domain-containing protein</fullName>
    </submittedName>
</protein>
<dbReference type="InterPro" id="IPR004919">
    <property type="entry name" value="GmrSD_N"/>
</dbReference>
<evidence type="ECO:0000313" key="3">
    <source>
        <dbReference type="Proteomes" id="UP001164081"/>
    </source>
</evidence>
<feature type="domain" description="GmrSD restriction endonucleases N-terminal" evidence="1">
    <location>
        <begin position="10"/>
        <end position="48"/>
    </location>
</feature>